<organism evidence="2 3">
    <name type="scientific">Ectocarpus siliculosus</name>
    <name type="common">Brown alga</name>
    <name type="synonym">Conferva siliculosa</name>
    <dbReference type="NCBI Taxonomy" id="2880"/>
    <lineage>
        <taxon>Eukaryota</taxon>
        <taxon>Sar</taxon>
        <taxon>Stramenopiles</taxon>
        <taxon>Ochrophyta</taxon>
        <taxon>PX clade</taxon>
        <taxon>Phaeophyceae</taxon>
        <taxon>Ectocarpales</taxon>
        <taxon>Ectocarpaceae</taxon>
        <taxon>Ectocarpus</taxon>
    </lineage>
</organism>
<sequence length="1014" mass="103552">MAEGETRCEQCIQRDTNCVFSTKAKTGPKPKSAKAKAEGATRHKGKSSRSSARRVRGASRVPSVLPRRGSASGHGSSSSSSSSSFPGFEAIGDSFASRAVAAPTAQPPVEAGTAAAGRERLYLSVFIGTVGKLVPLVREEVLSVALRERQRLPQDMATAVGADLVACEQAQVVGAISLGALISGDQEAAHAYYLSLRYHLGDVNGLTGVGVVPSLALVALYWQHRGEDELKIEWVGHARRVLANVQSIPANLVLSIEYLDYAREAHPRPGVELMPSSHRALHSISCLLANMPAIVNPAVGRAAAIGSCEELSICILGLRNETSVELTLLLCTSLRALLLAMLGQRDAATDVLDTIPSLVDVGSGGNPSVVRALPLSWDALLIASALSFLLGQGATYQRLRSAVELATDVPAEARWTFCLPEPGSDPQAYVVHECNSSSNICNIMCEIASRTNFGAQPFYSDEQQKGEEQEQEQQLQQPGRLHPSTPMMPALVLTSPHRQLSHETAAAQLSGDHRYGYGPAGKTVRRLPSDLQGNFAAVGIDGSGDVGMMPFIDGGFGGRGAGATDGRAGIATTVAEDMVLEGDCVDSAAYKRRRMMPGQGGGDPFDPSAGSFCFAQEGGDGEGHGHMPLLPPRHSGSGGTVDALGHYDSSKAFGQRALGIRGTGPGKSLGGGTDGDEDFEGGSLGLTRDLHNMSLSRLSLPSFPDDGGAGGALADDLNLGRVPSEGIMDLSSSMGSFNLDMVGLDGGGGGVKSVKGLGSFITGPITTDTDEDGGGGGVGGNSLGNITFPAAAAGGSGTGSGSSTGKKRSFSSATSRPRRLASFTTYSTSLCRTSSSSSMPRQRFSGGGGGGGGSGGEEGSIGQCGSDLGHDIVASAEDFMNEEGREDICGNILSVDAILGDIGSNAVGKLSTCKDSNAKSVGEGAASLDKPPIHAAIAGEGGGEASAAAPGESEGGGGGSPVRLMSGEEGGGGGGGAGGDISTSLDEHKKSITPDTLADFYETGGTTPPLPAQP</sequence>
<dbReference type="Proteomes" id="UP000002630">
    <property type="component" value="Unassembled WGS sequence"/>
</dbReference>
<feature type="compositionally biased region" description="Basic residues" evidence="1">
    <location>
        <begin position="42"/>
        <end position="57"/>
    </location>
</feature>
<feature type="compositionally biased region" description="Low complexity" evidence="1">
    <location>
        <begin position="69"/>
        <end position="84"/>
    </location>
</feature>
<feature type="compositionally biased region" description="Gly residues" evidence="1">
    <location>
        <begin position="968"/>
        <end position="979"/>
    </location>
</feature>
<feature type="region of interest" description="Disordered" evidence="1">
    <location>
        <begin position="935"/>
        <end position="1014"/>
    </location>
</feature>
<reference evidence="2 3" key="1">
    <citation type="journal article" date="2010" name="Nature">
        <title>The Ectocarpus genome and the independent evolution of multicellularity in brown algae.</title>
        <authorList>
            <person name="Cock J.M."/>
            <person name="Sterck L."/>
            <person name="Rouze P."/>
            <person name="Scornet D."/>
            <person name="Allen A.E."/>
            <person name="Amoutzias G."/>
            <person name="Anthouard V."/>
            <person name="Artiguenave F."/>
            <person name="Aury J.M."/>
            <person name="Badger J.H."/>
            <person name="Beszteri B."/>
            <person name="Billiau K."/>
            <person name="Bonnet E."/>
            <person name="Bothwell J.H."/>
            <person name="Bowler C."/>
            <person name="Boyen C."/>
            <person name="Brownlee C."/>
            <person name="Carrano C.J."/>
            <person name="Charrier B."/>
            <person name="Cho G.Y."/>
            <person name="Coelho S.M."/>
            <person name="Collen J."/>
            <person name="Corre E."/>
            <person name="Da Silva C."/>
            <person name="Delage L."/>
            <person name="Delaroque N."/>
            <person name="Dittami S.M."/>
            <person name="Doulbeau S."/>
            <person name="Elias M."/>
            <person name="Farnham G."/>
            <person name="Gachon C.M."/>
            <person name="Gschloessl B."/>
            <person name="Heesch S."/>
            <person name="Jabbari K."/>
            <person name="Jubin C."/>
            <person name="Kawai H."/>
            <person name="Kimura K."/>
            <person name="Kloareg B."/>
            <person name="Kupper F.C."/>
            <person name="Lang D."/>
            <person name="Le Bail A."/>
            <person name="Leblanc C."/>
            <person name="Lerouge P."/>
            <person name="Lohr M."/>
            <person name="Lopez P.J."/>
            <person name="Martens C."/>
            <person name="Maumus F."/>
            <person name="Michel G."/>
            <person name="Miranda-Saavedra D."/>
            <person name="Morales J."/>
            <person name="Moreau H."/>
            <person name="Motomura T."/>
            <person name="Nagasato C."/>
            <person name="Napoli C.A."/>
            <person name="Nelson D.R."/>
            <person name="Nyvall-Collen P."/>
            <person name="Peters A.F."/>
            <person name="Pommier C."/>
            <person name="Potin P."/>
            <person name="Poulain J."/>
            <person name="Quesneville H."/>
            <person name="Read B."/>
            <person name="Rensing S.A."/>
            <person name="Ritter A."/>
            <person name="Rousvoal S."/>
            <person name="Samanta M."/>
            <person name="Samson G."/>
            <person name="Schroeder D.C."/>
            <person name="Segurens B."/>
            <person name="Strittmatter M."/>
            <person name="Tonon T."/>
            <person name="Tregear J.W."/>
            <person name="Valentin K."/>
            <person name="von Dassow P."/>
            <person name="Yamagishi T."/>
            <person name="Van de Peer Y."/>
            <person name="Wincker P."/>
        </authorList>
    </citation>
    <scope>NUCLEOTIDE SEQUENCE [LARGE SCALE GENOMIC DNA]</scope>
    <source>
        <strain evidence="3">Ec32 / CCAP1310/4</strain>
    </source>
</reference>
<accession>D8LIG0</accession>
<name>D8LIG0_ECTSI</name>
<evidence type="ECO:0000313" key="3">
    <source>
        <dbReference type="Proteomes" id="UP000002630"/>
    </source>
</evidence>
<dbReference type="AlphaFoldDB" id="D8LIG0"/>
<evidence type="ECO:0008006" key="4">
    <source>
        <dbReference type="Google" id="ProtNLM"/>
    </source>
</evidence>
<feature type="region of interest" description="Disordered" evidence="1">
    <location>
        <begin position="19"/>
        <end position="85"/>
    </location>
</feature>
<dbReference type="InParanoid" id="D8LIG0"/>
<dbReference type="OrthoDB" id="10392969at2759"/>
<feature type="region of interest" description="Disordered" evidence="1">
    <location>
        <begin position="793"/>
        <end position="816"/>
    </location>
</feature>
<feature type="region of interest" description="Disordered" evidence="1">
    <location>
        <begin position="830"/>
        <end position="863"/>
    </location>
</feature>
<feature type="region of interest" description="Disordered" evidence="1">
    <location>
        <begin position="461"/>
        <end position="485"/>
    </location>
</feature>
<gene>
    <name evidence="2" type="ORF">Esi_0022_0095</name>
</gene>
<evidence type="ECO:0000313" key="2">
    <source>
        <dbReference type="EMBL" id="CBN79999.1"/>
    </source>
</evidence>
<keyword evidence="3" id="KW-1185">Reference proteome</keyword>
<evidence type="ECO:0000256" key="1">
    <source>
        <dbReference type="SAM" id="MobiDB-lite"/>
    </source>
</evidence>
<dbReference type="EMBL" id="FN649760">
    <property type="protein sequence ID" value="CBN79999.1"/>
    <property type="molecule type" value="Genomic_DNA"/>
</dbReference>
<protein>
    <recommendedName>
        <fullName evidence="4">Transcription factor domain-containing protein</fullName>
    </recommendedName>
</protein>
<proteinExistence type="predicted"/>
<feature type="compositionally biased region" description="Gly residues" evidence="1">
    <location>
        <begin position="845"/>
        <end position="859"/>
    </location>
</feature>